<evidence type="ECO:0000313" key="2">
    <source>
        <dbReference type="EMBL" id="AWY41292.1"/>
    </source>
</evidence>
<evidence type="ECO:0000313" key="3">
    <source>
        <dbReference type="Proteomes" id="UP000250299"/>
    </source>
</evidence>
<feature type="region of interest" description="Disordered" evidence="1">
    <location>
        <begin position="34"/>
        <end position="60"/>
    </location>
</feature>
<evidence type="ECO:0000256" key="1">
    <source>
        <dbReference type="SAM" id="MobiDB-lite"/>
    </source>
</evidence>
<gene>
    <name evidence="2" type="ORF">DKY63_15920</name>
</gene>
<feature type="compositionally biased region" description="Basic and acidic residues" evidence="1">
    <location>
        <begin position="48"/>
        <end position="60"/>
    </location>
</feature>
<dbReference type="RefSeq" id="WP_110964968.1">
    <property type="nucleotide sequence ID" value="NZ_CP029693.1"/>
</dbReference>
<organism evidence="2 3">
    <name type="scientific">Pseudomonas putida</name>
    <name type="common">Arthrobacter siderocapsulatus</name>
    <dbReference type="NCBI Taxonomy" id="303"/>
    <lineage>
        <taxon>Bacteria</taxon>
        <taxon>Pseudomonadati</taxon>
        <taxon>Pseudomonadota</taxon>
        <taxon>Gammaproteobacteria</taxon>
        <taxon>Pseudomonadales</taxon>
        <taxon>Pseudomonadaceae</taxon>
        <taxon>Pseudomonas</taxon>
    </lineage>
</organism>
<dbReference type="OrthoDB" id="7032426at2"/>
<dbReference type="AlphaFoldDB" id="A0A2Z4RJJ5"/>
<proteinExistence type="predicted"/>
<dbReference type="EMBL" id="CP029693">
    <property type="protein sequence ID" value="AWY41292.1"/>
    <property type="molecule type" value="Genomic_DNA"/>
</dbReference>
<name>A0A2Z4RJJ5_PSEPU</name>
<protein>
    <submittedName>
        <fullName evidence="2">Uncharacterized protein</fullName>
    </submittedName>
</protein>
<dbReference type="Proteomes" id="UP000250299">
    <property type="component" value="Chromosome"/>
</dbReference>
<accession>A0A2Z4RJJ5</accession>
<sequence length="189" mass="21157">MSTDRQKSFIATIGTEFGLLHFLDEMYGERAISRPTRASGGSFTGRPQSRDDSHLLGLRKDVPTNHRPRLTLYFRHTNSGYQLYIRTPGPYFGMCLSTNDNGLVGAFPSDKSSDTFYLIRENGIPINLENLNDTTPCIYLQSRNAGVLHTFIARGSPYTYIATKDGTALAFNLNTLERNAPYLNHPSEV</sequence>
<reference evidence="2 3" key="1">
    <citation type="submission" date="2018-05" db="EMBL/GenBank/DDBJ databases">
        <title>Whole genome sequence of Pseudomonas putida JBC17.</title>
        <authorList>
            <person name="Lee Y.H."/>
            <person name="David K."/>
        </authorList>
    </citation>
    <scope>NUCLEOTIDE SEQUENCE [LARGE SCALE GENOMIC DNA]</scope>
    <source>
        <strain evidence="2 3">JBC17</strain>
    </source>
</reference>